<reference evidence="4" key="2">
    <citation type="journal article" date="2021" name="Sci. Rep.">
        <title>The distribution of antibiotic resistance genes in chicken gut microbiota commensals.</title>
        <authorList>
            <person name="Juricova H."/>
            <person name="Matiasovicova J."/>
            <person name="Kubasova T."/>
            <person name="Cejkova D."/>
            <person name="Rychlik I."/>
        </authorList>
    </citation>
    <scope>NUCLEOTIDE SEQUENCE</scope>
    <source>
        <strain evidence="4">An420c</strain>
    </source>
</reference>
<feature type="domain" description="Carbohydrate kinase PfkB" evidence="3">
    <location>
        <begin position="28"/>
        <end position="319"/>
    </location>
</feature>
<dbReference type="PANTHER" id="PTHR10584">
    <property type="entry name" value="SUGAR KINASE"/>
    <property type="match status" value="1"/>
</dbReference>
<accession>A0A938X3U4</accession>
<name>A0A938X3U4_9CLOT</name>
<dbReference type="SUPFAM" id="SSF53613">
    <property type="entry name" value="Ribokinase-like"/>
    <property type="match status" value="1"/>
</dbReference>
<dbReference type="Pfam" id="PF00294">
    <property type="entry name" value="PfkB"/>
    <property type="match status" value="1"/>
</dbReference>
<organism evidence="4 5">
    <name type="scientific">Mordavella massiliensis</name>
    <dbReference type="NCBI Taxonomy" id="1871024"/>
    <lineage>
        <taxon>Bacteria</taxon>
        <taxon>Bacillati</taxon>
        <taxon>Bacillota</taxon>
        <taxon>Clostridia</taxon>
        <taxon>Eubacteriales</taxon>
        <taxon>Clostridiaceae</taxon>
        <taxon>Mordavella</taxon>
    </lineage>
</organism>
<dbReference type="InterPro" id="IPR029056">
    <property type="entry name" value="Ribokinase-like"/>
</dbReference>
<evidence type="ECO:0000313" key="4">
    <source>
        <dbReference type="EMBL" id="MBM6826518.1"/>
    </source>
</evidence>
<keyword evidence="5" id="KW-1185">Reference proteome</keyword>
<reference evidence="4" key="1">
    <citation type="submission" date="2020-08" db="EMBL/GenBank/DDBJ databases">
        <authorList>
            <person name="Cejkova D."/>
            <person name="Kubasova T."/>
            <person name="Jahodarova E."/>
            <person name="Rychlik I."/>
        </authorList>
    </citation>
    <scope>NUCLEOTIDE SEQUENCE</scope>
    <source>
        <strain evidence="4">An420c</strain>
    </source>
</reference>
<evidence type="ECO:0000256" key="2">
    <source>
        <dbReference type="ARBA" id="ARBA00022777"/>
    </source>
</evidence>
<dbReference type="PANTHER" id="PTHR10584:SF166">
    <property type="entry name" value="RIBOKINASE"/>
    <property type="match status" value="1"/>
</dbReference>
<evidence type="ECO:0000259" key="3">
    <source>
        <dbReference type="Pfam" id="PF00294"/>
    </source>
</evidence>
<gene>
    <name evidence="4" type="ORF">H6A13_05295</name>
</gene>
<dbReference type="Proteomes" id="UP000713880">
    <property type="component" value="Unassembled WGS sequence"/>
</dbReference>
<evidence type="ECO:0000256" key="1">
    <source>
        <dbReference type="ARBA" id="ARBA00022679"/>
    </source>
</evidence>
<keyword evidence="1" id="KW-0808">Transferase</keyword>
<dbReference type="GO" id="GO:0005829">
    <property type="term" value="C:cytosol"/>
    <property type="evidence" value="ECO:0007669"/>
    <property type="project" value="TreeGrafter"/>
</dbReference>
<evidence type="ECO:0000313" key="5">
    <source>
        <dbReference type="Proteomes" id="UP000713880"/>
    </source>
</evidence>
<comment type="caution">
    <text evidence="4">The sequence shown here is derived from an EMBL/GenBank/DDBJ whole genome shotgun (WGS) entry which is preliminary data.</text>
</comment>
<dbReference type="InterPro" id="IPR011611">
    <property type="entry name" value="PfkB_dom"/>
</dbReference>
<dbReference type="RefSeq" id="WP_204908562.1">
    <property type="nucleotide sequence ID" value="NZ_JACJLV010000012.1"/>
</dbReference>
<sequence>MAEGKKGIAIAGTLIADTFYKIDTYPAPGNLTKIRDIVYYIGGTGNTILDLAKLDPKLPLKLSGIIGEDAQGRMMRERLQEFPNIDLANLTVTKDGFSSVTHVMNAQDTKQRTFFYQGGAGDIYEEKYIDWEAIDAEIFHLQYLLLMDKADSPDPEYGTHAARILHAARERGMKTSVDMVSEQSSRAPGIVSAALKYADYCAINEVEAEAGTGVKLPEEGPTESWAKEALQKMKEKGVTTWAVIHCPRCGYGFDCRTDAFVSVPSLHLPEGYIKGTNGAGDAYCSGILYGAYQDMTLEESMILGTACAACSLSQVNGTDGMRSYEETMKLYRELSQA</sequence>
<proteinExistence type="predicted"/>
<protein>
    <submittedName>
        <fullName evidence="4">Carbohydrate kinase family protein</fullName>
    </submittedName>
</protein>
<dbReference type="EMBL" id="JACJLV010000012">
    <property type="protein sequence ID" value="MBM6826518.1"/>
    <property type="molecule type" value="Genomic_DNA"/>
</dbReference>
<dbReference type="Gene3D" id="3.40.1190.20">
    <property type="match status" value="1"/>
</dbReference>
<keyword evidence="2 4" id="KW-0418">Kinase</keyword>
<dbReference type="GO" id="GO:0016301">
    <property type="term" value="F:kinase activity"/>
    <property type="evidence" value="ECO:0007669"/>
    <property type="project" value="UniProtKB-KW"/>
</dbReference>
<dbReference type="AlphaFoldDB" id="A0A938X3U4"/>